<evidence type="ECO:0000259" key="7">
    <source>
        <dbReference type="Pfam" id="PF13873"/>
    </source>
</evidence>
<evidence type="ECO:0000256" key="1">
    <source>
        <dbReference type="ARBA" id="ARBA00011764"/>
    </source>
</evidence>
<keyword evidence="4" id="KW-0804">Transcription</keyword>
<evidence type="ECO:0000256" key="6">
    <source>
        <dbReference type="SAM" id="Coils"/>
    </source>
</evidence>
<evidence type="ECO:0000256" key="4">
    <source>
        <dbReference type="ARBA" id="ARBA00023163"/>
    </source>
</evidence>
<name>A0A9P0CXH3_9CUCU</name>
<dbReference type="InterPro" id="IPR028002">
    <property type="entry name" value="Myb_DNA-bind_5"/>
</dbReference>
<proteinExistence type="predicted"/>
<dbReference type="PANTHER" id="PTHR23098">
    <property type="entry name" value="AGAP001331-PA-RELATED"/>
    <property type="match status" value="1"/>
</dbReference>
<dbReference type="Proteomes" id="UP001153636">
    <property type="component" value="Chromosome 2"/>
</dbReference>
<evidence type="ECO:0000313" key="9">
    <source>
        <dbReference type="Proteomes" id="UP001153636"/>
    </source>
</evidence>
<dbReference type="AlphaFoldDB" id="A0A9P0CXH3"/>
<evidence type="ECO:0000256" key="2">
    <source>
        <dbReference type="ARBA" id="ARBA00016807"/>
    </source>
</evidence>
<feature type="coiled-coil region" evidence="6">
    <location>
        <begin position="227"/>
        <end position="256"/>
    </location>
</feature>
<sequence length="278" mass="32072">MNVIDEKRGFRISEQQRMALISYMADHPQLLGGKFTQNFTASSAKNMWKELESELNWMAGAKKDWQQWRKSWHDMKTKVKSKNAKIKNHRRGTGGGAPLGDVLTNWEESIVNLICSTASMGHPDIDESLIESDIDLPATETVEVEEVMVLQDHLEDHCYGEVMEKFEIVPTETSTPNIFPPTPKVITQKNFSTRRQTVQNSTEATKNLTKTSEARNEMMGQYYREKLDILKETNELKKTELKLMREQNEIQKEDVDNRKIQNVLLENISTILKKIVDK</sequence>
<keyword evidence="9" id="KW-1185">Reference proteome</keyword>
<evidence type="ECO:0000256" key="5">
    <source>
        <dbReference type="ARBA" id="ARBA00025466"/>
    </source>
</evidence>
<keyword evidence="6" id="KW-0175">Coiled coil</keyword>
<keyword evidence="3" id="KW-0805">Transcription regulation</keyword>
<dbReference type="GO" id="GO:0005634">
    <property type="term" value="C:nucleus"/>
    <property type="evidence" value="ECO:0007669"/>
    <property type="project" value="TreeGrafter"/>
</dbReference>
<protein>
    <recommendedName>
        <fullName evidence="2">Regulatory protein zeste</fullName>
    </recommendedName>
</protein>
<comment type="function">
    <text evidence="5">Involved in transvection phenomena (= synapsis-dependent gene expression), where the synaptic pairing of chromosomes carrying genes with which zeste interacts influences the expression of these genes. Zeste binds to DNA and stimulates transcription from a nearby promoter.</text>
</comment>
<evidence type="ECO:0000313" key="8">
    <source>
        <dbReference type="EMBL" id="CAH1106704.1"/>
    </source>
</evidence>
<evidence type="ECO:0000256" key="3">
    <source>
        <dbReference type="ARBA" id="ARBA00023015"/>
    </source>
</evidence>
<dbReference type="PANTHER" id="PTHR23098:SF16">
    <property type="entry name" value="REGULATORY PROTEIN ZESTE"/>
    <property type="match status" value="1"/>
</dbReference>
<comment type="subunit">
    <text evidence="1">Self-associates forming complexes of several hundred monomers.</text>
</comment>
<reference evidence="8" key="1">
    <citation type="submission" date="2022-01" db="EMBL/GenBank/DDBJ databases">
        <authorList>
            <person name="King R."/>
        </authorList>
    </citation>
    <scope>NUCLEOTIDE SEQUENCE</scope>
</reference>
<dbReference type="OrthoDB" id="7543230at2759"/>
<organism evidence="8 9">
    <name type="scientific">Psylliodes chrysocephalus</name>
    <dbReference type="NCBI Taxonomy" id="3402493"/>
    <lineage>
        <taxon>Eukaryota</taxon>
        <taxon>Metazoa</taxon>
        <taxon>Ecdysozoa</taxon>
        <taxon>Arthropoda</taxon>
        <taxon>Hexapoda</taxon>
        <taxon>Insecta</taxon>
        <taxon>Pterygota</taxon>
        <taxon>Neoptera</taxon>
        <taxon>Endopterygota</taxon>
        <taxon>Coleoptera</taxon>
        <taxon>Polyphaga</taxon>
        <taxon>Cucujiformia</taxon>
        <taxon>Chrysomeloidea</taxon>
        <taxon>Chrysomelidae</taxon>
        <taxon>Galerucinae</taxon>
        <taxon>Alticini</taxon>
        <taxon>Psylliodes</taxon>
    </lineage>
</organism>
<dbReference type="Pfam" id="PF13873">
    <property type="entry name" value="Myb_DNA-bind_5"/>
    <property type="match status" value="1"/>
</dbReference>
<dbReference type="EMBL" id="OV651814">
    <property type="protein sequence ID" value="CAH1106704.1"/>
    <property type="molecule type" value="Genomic_DNA"/>
</dbReference>
<gene>
    <name evidence="8" type="ORF">PSYICH_LOCUS7587</name>
</gene>
<accession>A0A9P0CXH3</accession>
<feature type="domain" description="Myb/SANT-like DNA-binding" evidence="7">
    <location>
        <begin position="8"/>
        <end position="84"/>
    </location>
</feature>